<comment type="caution">
    <text evidence="3">The sequence shown here is derived from an EMBL/GenBank/DDBJ whole genome shotgun (WGS) entry which is preliminary data.</text>
</comment>
<evidence type="ECO:0000256" key="1">
    <source>
        <dbReference type="SAM" id="Coils"/>
    </source>
</evidence>
<gene>
    <name evidence="4" type="ORF">RCL2_000751300</name>
    <name evidence="3" type="ORF">RclHR1_00550026</name>
</gene>
<evidence type="ECO:0000313" key="3">
    <source>
        <dbReference type="EMBL" id="GBC04081.1"/>
    </source>
</evidence>
<keyword evidence="2" id="KW-0472">Membrane</keyword>
<evidence type="ECO:0000313" key="5">
    <source>
        <dbReference type="Proteomes" id="UP000247702"/>
    </source>
</evidence>
<feature type="transmembrane region" description="Helical" evidence="2">
    <location>
        <begin position="145"/>
        <end position="170"/>
    </location>
</feature>
<reference evidence="3 5" key="1">
    <citation type="submission" date="2017-11" db="EMBL/GenBank/DDBJ databases">
        <title>The genome of Rhizophagus clarus HR1 reveals common genetic basis of auxotrophy among arbuscular mycorrhizal fungi.</title>
        <authorList>
            <person name="Kobayashi Y."/>
        </authorList>
    </citation>
    <scope>NUCLEOTIDE SEQUENCE [LARGE SCALE GENOMIC DNA]</scope>
    <source>
        <strain evidence="3 5">HR1</strain>
    </source>
</reference>
<name>A0A2Z6RPA1_9GLOM</name>
<feature type="coiled-coil region" evidence="1">
    <location>
        <begin position="342"/>
        <end position="369"/>
    </location>
</feature>
<protein>
    <submittedName>
        <fullName evidence="3">Uncharacterized protein</fullName>
    </submittedName>
</protein>
<keyword evidence="5" id="KW-1185">Reference proteome</keyword>
<feature type="transmembrane region" description="Helical" evidence="2">
    <location>
        <begin position="207"/>
        <end position="229"/>
    </location>
</feature>
<feature type="transmembrane region" description="Helical" evidence="2">
    <location>
        <begin position="7"/>
        <end position="25"/>
    </location>
</feature>
<feature type="transmembrane region" description="Helical" evidence="2">
    <location>
        <begin position="75"/>
        <end position="95"/>
    </location>
</feature>
<keyword evidence="1" id="KW-0175">Coiled coil</keyword>
<keyword evidence="2" id="KW-0812">Transmembrane</keyword>
<accession>A0A2Z6RPA1</accession>
<dbReference type="OrthoDB" id="2360355at2759"/>
<reference evidence="4" key="2">
    <citation type="submission" date="2019-10" db="EMBL/GenBank/DDBJ databases">
        <title>Conservation and host-specific expression of non-tandemly repeated heterogenous ribosome RNA gene in arbuscular mycorrhizal fungi.</title>
        <authorList>
            <person name="Maeda T."/>
            <person name="Kobayashi Y."/>
            <person name="Nakagawa T."/>
            <person name="Ezawa T."/>
            <person name="Yamaguchi K."/>
            <person name="Bino T."/>
            <person name="Nishimoto Y."/>
            <person name="Shigenobu S."/>
            <person name="Kawaguchi M."/>
        </authorList>
    </citation>
    <scope>NUCLEOTIDE SEQUENCE</scope>
    <source>
        <strain evidence="4">HR1</strain>
    </source>
</reference>
<dbReference type="EMBL" id="BEXD01003926">
    <property type="protein sequence ID" value="GBC04081.1"/>
    <property type="molecule type" value="Genomic_DNA"/>
</dbReference>
<dbReference type="Proteomes" id="UP000247702">
    <property type="component" value="Unassembled WGS sequence"/>
</dbReference>
<organism evidence="3 5">
    <name type="scientific">Rhizophagus clarus</name>
    <dbReference type="NCBI Taxonomy" id="94130"/>
    <lineage>
        <taxon>Eukaryota</taxon>
        <taxon>Fungi</taxon>
        <taxon>Fungi incertae sedis</taxon>
        <taxon>Mucoromycota</taxon>
        <taxon>Glomeromycotina</taxon>
        <taxon>Glomeromycetes</taxon>
        <taxon>Glomerales</taxon>
        <taxon>Glomeraceae</taxon>
        <taxon>Rhizophagus</taxon>
    </lineage>
</organism>
<dbReference type="Proteomes" id="UP000615446">
    <property type="component" value="Unassembled WGS sequence"/>
</dbReference>
<feature type="transmembrane region" description="Helical" evidence="2">
    <location>
        <begin position="176"/>
        <end position="200"/>
    </location>
</feature>
<dbReference type="EMBL" id="BLAL01000048">
    <property type="protein sequence ID" value="GES80224.1"/>
    <property type="molecule type" value="Genomic_DNA"/>
</dbReference>
<feature type="transmembrane region" description="Helical" evidence="2">
    <location>
        <begin position="45"/>
        <end position="63"/>
    </location>
</feature>
<evidence type="ECO:0000256" key="2">
    <source>
        <dbReference type="SAM" id="Phobius"/>
    </source>
</evidence>
<evidence type="ECO:0000313" key="4">
    <source>
        <dbReference type="EMBL" id="GES80224.1"/>
    </source>
</evidence>
<sequence>MTIQRKFNLVLPSIIFITFSIFSHISNAFPINDVKQDNYSGAQDIFDFLFGTSIPTSALLLYYKFKDYRQFHIIIGIMDDLLALFTNFIIPFISLKINPTVHNRCIMKNDVVSSLIAAFIYYTICFLYRALIIRQASFKNVKFEYVFILIGAIIIYYWQVTAMVFCLLKYRCLEYWYLFDAVYFVLTIFGFIMSLSLLYYEKFLKSFRWILLSLYLFNLLYICLFYAFVNTIGPYITKLILFCVTYSLARLAMNFEPEKDDLNGEENSGENNIGMCTILKRNLKSMGTKDKIIGKTNNVRNVIKMIIISIKEVIKEINENFDINLSDHSINNIIIEDDVINENNVEERLNDIEIKVKDIKKNILRKIEEKSYEIKFEDKEKFNKLNIEFKIRSIKDDMDYINNIFDNIKKKEYFSVGFYLFSRRDGSFLEVKGRKKKKILPS</sequence>
<dbReference type="AlphaFoldDB" id="A0A2Z6RPA1"/>
<keyword evidence="2" id="KW-1133">Transmembrane helix</keyword>
<proteinExistence type="predicted"/>
<feature type="transmembrane region" description="Helical" evidence="2">
    <location>
        <begin position="115"/>
        <end position="133"/>
    </location>
</feature>